<dbReference type="PANTHER" id="PTHR35545">
    <property type="entry name" value="F-BOX DOMAIN-CONTAINING PROTEIN"/>
    <property type="match status" value="1"/>
</dbReference>
<keyword evidence="4" id="KW-1185">Reference proteome</keyword>
<dbReference type="EMBL" id="CM000882">
    <property type="protein sequence ID" value="PNT69387.1"/>
    <property type="molecule type" value="Genomic_DNA"/>
</dbReference>
<gene>
    <name evidence="2" type="ORF">BRADI_3g54553v3</name>
</gene>
<reference evidence="2" key="2">
    <citation type="submission" date="2017-06" db="EMBL/GenBank/DDBJ databases">
        <title>WGS assembly of Brachypodium distachyon.</title>
        <authorList>
            <consortium name="The International Brachypodium Initiative"/>
            <person name="Lucas S."/>
            <person name="Harmon-Smith M."/>
            <person name="Lail K."/>
            <person name="Tice H."/>
            <person name="Grimwood J."/>
            <person name="Bruce D."/>
            <person name="Barry K."/>
            <person name="Shu S."/>
            <person name="Lindquist E."/>
            <person name="Wang M."/>
            <person name="Pitluck S."/>
            <person name="Vogel J.P."/>
            <person name="Garvin D.F."/>
            <person name="Mockler T.C."/>
            <person name="Schmutz J."/>
            <person name="Rokhsar D."/>
            <person name="Bevan M.W."/>
        </authorList>
    </citation>
    <scope>NUCLEOTIDE SEQUENCE</scope>
    <source>
        <strain evidence="2">Bd21</strain>
    </source>
</reference>
<dbReference type="InterPro" id="IPR032675">
    <property type="entry name" value="LRR_dom_sf"/>
</dbReference>
<name>A0A2K2D541_BRADI</name>
<evidence type="ECO:0000313" key="3">
    <source>
        <dbReference type="EnsemblPlants" id="PNT69387"/>
    </source>
</evidence>
<dbReference type="Gene3D" id="3.80.10.10">
    <property type="entry name" value="Ribonuclease Inhibitor"/>
    <property type="match status" value="1"/>
</dbReference>
<dbReference type="OrthoDB" id="675439at2759"/>
<proteinExistence type="predicted"/>
<accession>A0A2K2D541</accession>
<reference evidence="2 3" key="1">
    <citation type="journal article" date="2010" name="Nature">
        <title>Genome sequencing and analysis of the model grass Brachypodium distachyon.</title>
        <authorList>
            <consortium name="International Brachypodium Initiative"/>
        </authorList>
    </citation>
    <scope>NUCLEOTIDE SEQUENCE [LARGE SCALE GENOMIC DNA]</scope>
    <source>
        <strain evidence="2 3">Bd21</strain>
    </source>
</reference>
<dbReference type="InParanoid" id="A0A2K2D541"/>
<dbReference type="Pfam" id="PF23622">
    <property type="entry name" value="LRR_At1g61320_AtMIF1"/>
    <property type="match status" value="1"/>
</dbReference>
<feature type="domain" description="At1g61320/AtMIF1 LRR" evidence="1">
    <location>
        <begin position="76"/>
        <end position="350"/>
    </location>
</feature>
<dbReference type="EnsemblPlants" id="PNT69387">
    <property type="protein sequence ID" value="PNT69387"/>
    <property type="gene ID" value="BRADI_3g54553v3"/>
</dbReference>
<reference evidence="3" key="3">
    <citation type="submission" date="2018-08" db="UniProtKB">
        <authorList>
            <consortium name="EnsemblPlants"/>
        </authorList>
    </citation>
    <scope>IDENTIFICATION</scope>
    <source>
        <strain evidence="3">cv. Bd21</strain>
    </source>
</reference>
<dbReference type="Proteomes" id="UP000008810">
    <property type="component" value="Chromosome 3"/>
</dbReference>
<evidence type="ECO:0000313" key="4">
    <source>
        <dbReference type="Proteomes" id="UP000008810"/>
    </source>
</evidence>
<dbReference type="AlphaFoldDB" id="A0A2K2D541"/>
<dbReference type="InterPro" id="IPR055357">
    <property type="entry name" value="LRR_At1g61320_AtMIF1"/>
</dbReference>
<dbReference type="PANTHER" id="PTHR35545:SF33">
    <property type="entry name" value="FBD DOMAIN-CONTAINING PROTEIN"/>
    <property type="match status" value="1"/>
</dbReference>
<sequence length="398" mass="44052">MILTKYELLRRVGRLVGEAKRSGRIKGGNGTGGAIVELELLTEKTNLKDAEDEPAEVMLGYGALFARFQRGCPRAFRALTRLSVENLWFEDRAAVSDLVRRCVALEHLSLRFCGFEPAAAMAIDLPPESRLRTLLCVECHVPGVDLVRAPSLVELHCGWRLVDGAPPASFGHAPELRKLTLHYQQYEDQEDLWLLSEFLVNIPRQLELLTLSFEFTKIWVQPEAPKYLRVAFGRLKELHLEKIHPSCNLSWATFLLEAAPLLETLRVKVLNHACKPDWHKKLAPSDTDHSEAAPPPSPGFAHRGLKEVAIRRAFHVAMDAPFVRTVVGMAVNLERVTLSVEELGCNACAAAEERRPKLARSRCRPAGAGAGGDDAQALVERIMGGLASSARITILRSG</sequence>
<protein>
    <recommendedName>
        <fullName evidence="1">At1g61320/AtMIF1 LRR domain-containing protein</fullName>
    </recommendedName>
</protein>
<dbReference type="SUPFAM" id="SSF52047">
    <property type="entry name" value="RNI-like"/>
    <property type="match status" value="1"/>
</dbReference>
<dbReference type="Gramene" id="PNT69387">
    <property type="protein sequence ID" value="PNT69387"/>
    <property type="gene ID" value="BRADI_3g54553v3"/>
</dbReference>
<evidence type="ECO:0000313" key="2">
    <source>
        <dbReference type="EMBL" id="PNT69387.1"/>
    </source>
</evidence>
<evidence type="ECO:0000259" key="1">
    <source>
        <dbReference type="Pfam" id="PF23622"/>
    </source>
</evidence>
<organism evidence="2">
    <name type="scientific">Brachypodium distachyon</name>
    <name type="common">Purple false brome</name>
    <name type="synonym">Trachynia distachya</name>
    <dbReference type="NCBI Taxonomy" id="15368"/>
    <lineage>
        <taxon>Eukaryota</taxon>
        <taxon>Viridiplantae</taxon>
        <taxon>Streptophyta</taxon>
        <taxon>Embryophyta</taxon>
        <taxon>Tracheophyta</taxon>
        <taxon>Spermatophyta</taxon>
        <taxon>Magnoliopsida</taxon>
        <taxon>Liliopsida</taxon>
        <taxon>Poales</taxon>
        <taxon>Poaceae</taxon>
        <taxon>BOP clade</taxon>
        <taxon>Pooideae</taxon>
        <taxon>Stipodae</taxon>
        <taxon>Brachypodieae</taxon>
        <taxon>Brachypodium</taxon>
    </lineage>
</organism>